<feature type="domain" description="PDZ" evidence="6">
    <location>
        <begin position="124"/>
        <end position="184"/>
    </location>
</feature>
<evidence type="ECO:0000313" key="7">
    <source>
        <dbReference type="EMBL" id="MCK0084752.1"/>
    </source>
</evidence>
<keyword evidence="2 5" id="KW-0645">Protease</keyword>
<dbReference type="Gene3D" id="2.30.42.10">
    <property type="match status" value="1"/>
</dbReference>
<reference evidence="8" key="2">
    <citation type="submission" date="2023-01" db="EMBL/GenBank/DDBJ databases">
        <title>Human gut microbiome strain richness.</title>
        <authorList>
            <person name="Chen-Liaw A."/>
        </authorList>
    </citation>
    <scope>NUCLEOTIDE SEQUENCE</scope>
    <source>
        <strain evidence="8">B1_m1001713B170214d0_201011</strain>
    </source>
</reference>
<dbReference type="GO" id="GO:0008236">
    <property type="term" value="F:serine-type peptidase activity"/>
    <property type="evidence" value="ECO:0007669"/>
    <property type="project" value="UniProtKB-KW"/>
</dbReference>
<keyword evidence="3 5" id="KW-0378">Hydrolase</keyword>
<proteinExistence type="inferred from homology"/>
<name>A0AAW5EYJ2_CLOSY</name>
<evidence type="ECO:0000313" key="8">
    <source>
        <dbReference type="EMBL" id="MDB2000643.1"/>
    </source>
</evidence>
<dbReference type="Proteomes" id="UP001300871">
    <property type="component" value="Unassembled WGS sequence"/>
</dbReference>
<evidence type="ECO:0000256" key="5">
    <source>
        <dbReference type="RuleBase" id="RU004404"/>
    </source>
</evidence>
<keyword evidence="4 5" id="KW-0720">Serine protease</keyword>
<dbReference type="CDD" id="cd07560">
    <property type="entry name" value="Peptidase_S41_CPP"/>
    <property type="match status" value="1"/>
</dbReference>
<dbReference type="CDD" id="cd06782">
    <property type="entry name" value="cpPDZ_CPP-like"/>
    <property type="match status" value="1"/>
</dbReference>
<dbReference type="SMART" id="SM00245">
    <property type="entry name" value="TSPc"/>
    <property type="match status" value="1"/>
</dbReference>
<dbReference type="InterPro" id="IPR029045">
    <property type="entry name" value="ClpP/crotonase-like_dom_sf"/>
</dbReference>
<comment type="caution">
    <text evidence="7">The sequence shown here is derived from an EMBL/GenBank/DDBJ whole genome shotgun (WGS) entry which is preliminary data.</text>
</comment>
<dbReference type="InterPro" id="IPR036034">
    <property type="entry name" value="PDZ_sf"/>
</dbReference>
<dbReference type="SUPFAM" id="SSF52096">
    <property type="entry name" value="ClpP/crotonase"/>
    <property type="match status" value="1"/>
</dbReference>
<dbReference type="PROSITE" id="PS50106">
    <property type="entry name" value="PDZ"/>
    <property type="match status" value="1"/>
</dbReference>
<evidence type="ECO:0000313" key="9">
    <source>
        <dbReference type="Proteomes" id="UP001203136"/>
    </source>
</evidence>
<dbReference type="SUPFAM" id="SSF50156">
    <property type="entry name" value="PDZ domain-like"/>
    <property type="match status" value="1"/>
</dbReference>
<dbReference type="GO" id="GO:0006508">
    <property type="term" value="P:proteolysis"/>
    <property type="evidence" value="ECO:0007669"/>
    <property type="project" value="UniProtKB-KW"/>
</dbReference>
<dbReference type="EMBL" id="JAINVB010000001">
    <property type="protein sequence ID" value="MCK0084752.1"/>
    <property type="molecule type" value="Genomic_DNA"/>
</dbReference>
<comment type="similarity">
    <text evidence="1 5">Belongs to the peptidase S41A family.</text>
</comment>
<dbReference type="RefSeq" id="WP_003501490.1">
    <property type="nucleotide sequence ID" value="NZ_BAABZD010000013.1"/>
</dbReference>
<dbReference type="PANTHER" id="PTHR32060:SF30">
    <property type="entry name" value="CARBOXY-TERMINAL PROCESSING PROTEASE CTPA"/>
    <property type="match status" value="1"/>
</dbReference>
<dbReference type="Gene3D" id="3.30.750.44">
    <property type="match status" value="1"/>
</dbReference>
<dbReference type="AlphaFoldDB" id="A0AAW5EYJ2"/>
<dbReference type="Gene3D" id="3.90.226.10">
    <property type="entry name" value="2-enoyl-CoA Hydratase, Chain A, domain 1"/>
    <property type="match status" value="1"/>
</dbReference>
<evidence type="ECO:0000256" key="3">
    <source>
        <dbReference type="ARBA" id="ARBA00022801"/>
    </source>
</evidence>
<accession>A0AAW5EYJ2</accession>
<dbReference type="PROSITE" id="PS51257">
    <property type="entry name" value="PROKAR_LIPOPROTEIN"/>
    <property type="match status" value="1"/>
</dbReference>
<dbReference type="InterPro" id="IPR041489">
    <property type="entry name" value="PDZ_6"/>
</dbReference>
<organism evidence="7 9">
    <name type="scientific">Clostridium symbiosum</name>
    <name type="common">Bacteroides symbiosus</name>
    <dbReference type="NCBI Taxonomy" id="1512"/>
    <lineage>
        <taxon>Bacteria</taxon>
        <taxon>Bacillati</taxon>
        <taxon>Bacillota</taxon>
        <taxon>Clostridia</taxon>
        <taxon>Lachnospirales</taxon>
        <taxon>Lachnospiraceae</taxon>
        <taxon>Otoolea</taxon>
    </lineage>
</organism>
<dbReference type="InterPro" id="IPR001478">
    <property type="entry name" value="PDZ"/>
</dbReference>
<dbReference type="Pfam" id="PF03572">
    <property type="entry name" value="Peptidase_S41"/>
    <property type="match status" value="1"/>
</dbReference>
<dbReference type="EMBL" id="JAQLGM010000023">
    <property type="protein sequence ID" value="MDB2000643.1"/>
    <property type="molecule type" value="Genomic_DNA"/>
</dbReference>
<reference evidence="7" key="1">
    <citation type="journal article" date="2022" name="Cell Host Microbe">
        <title>Colonization of the live biotherapeutic product VE303 and modulation of the microbiota and metabolites in healthy volunteers.</title>
        <authorList>
            <person name="Dsouza M."/>
            <person name="Menon R."/>
            <person name="Crossette E."/>
            <person name="Bhattarai S.K."/>
            <person name="Schneider J."/>
            <person name="Kim Y.G."/>
            <person name="Reddy S."/>
            <person name="Caballero S."/>
            <person name="Felix C."/>
            <person name="Cornacchione L."/>
            <person name="Hendrickson J."/>
            <person name="Watson A.R."/>
            <person name="Minot S.S."/>
            <person name="Greenfield N."/>
            <person name="Schopf L."/>
            <person name="Szabady R."/>
            <person name="Patarroyo J."/>
            <person name="Smith W."/>
            <person name="Harrison P."/>
            <person name="Kuijper E.J."/>
            <person name="Kelly C.P."/>
            <person name="Olle B."/>
            <person name="Bobilev D."/>
            <person name="Silber J.L."/>
            <person name="Bucci V."/>
            <person name="Roberts B."/>
            <person name="Faith J."/>
            <person name="Norman J.M."/>
        </authorList>
    </citation>
    <scope>NUCLEOTIDE SEQUENCE</scope>
    <source>
        <strain evidence="7">VE303-04</strain>
    </source>
</reference>
<sequence length="429" mass="46964">MDNRSKFWRGVMVGVLVTAFACLVTVGTSAGIYMFGRRVIDNQVQVQAEQGNSGAEASADGQAGNQTLDMERVNRKLTELQTIIDKKYLFEDKVEVEKEESGIYNGFLFGLNDPYAVYYTPEELASFMDETNGSYCGIGAMVSQDRKTGVSTIIRVFEGSPAEKAGIRPGDIIFAVGDTEVTGMDLTIMVNNYIKGEEDTNVEITVYREDTGEYVDLTVTRKPVDVQTVTGKMLDDEIGYISVIEFDKVTDAQFKQKIEELNTQGMKKLIVDLRNNPGGELNTVVSMADYVLKDGGRILTVADKEGAEEVYDAKDGHSLEIPMVVLVNGNSASASEVFTGALKDYEAATVVGTQTFGKGIVQTLFPLSDGSAVKLTTNHYYTPNGHDIHGEGIAPDVEVELNEEAAKMPVIPEDMDNQLQEAIRIIEEK</sequence>
<dbReference type="Proteomes" id="UP001203136">
    <property type="component" value="Unassembled WGS sequence"/>
</dbReference>
<dbReference type="GO" id="GO:0030288">
    <property type="term" value="C:outer membrane-bounded periplasmic space"/>
    <property type="evidence" value="ECO:0007669"/>
    <property type="project" value="TreeGrafter"/>
</dbReference>
<dbReference type="Pfam" id="PF17820">
    <property type="entry name" value="PDZ_6"/>
    <property type="match status" value="1"/>
</dbReference>
<evidence type="ECO:0000256" key="4">
    <source>
        <dbReference type="ARBA" id="ARBA00022825"/>
    </source>
</evidence>
<dbReference type="InterPro" id="IPR004447">
    <property type="entry name" value="Peptidase_S41A"/>
</dbReference>
<dbReference type="NCBIfam" id="TIGR00225">
    <property type="entry name" value="prc"/>
    <property type="match status" value="1"/>
</dbReference>
<evidence type="ECO:0000256" key="1">
    <source>
        <dbReference type="ARBA" id="ARBA00009179"/>
    </source>
</evidence>
<dbReference type="GO" id="GO:0007165">
    <property type="term" value="P:signal transduction"/>
    <property type="evidence" value="ECO:0007669"/>
    <property type="project" value="TreeGrafter"/>
</dbReference>
<dbReference type="PANTHER" id="PTHR32060">
    <property type="entry name" value="TAIL-SPECIFIC PROTEASE"/>
    <property type="match status" value="1"/>
</dbReference>
<dbReference type="GO" id="GO:0004175">
    <property type="term" value="F:endopeptidase activity"/>
    <property type="evidence" value="ECO:0007669"/>
    <property type="project" value="TreeGrafter"/>
</dbReference>
<dbReference type="SMART" id="SM00228">
    <property type="entry name" value="PDZ"/>
    <property type="match status" value="1"/>
</dbReference>
<dbReference type="InterPro" id="IPR005151">
    <property type="entry name" value="Tail-specific_protease"/>
</dbReference>
<evidence type="ECO:0000259" key="6">
    <source>
        <dbReference type="PROSITE" id="PS50106"/>
    </source>
</evidence>
<evidence type="ECO:0000256" key="2">
    <source>
        <dbReference type="ARBA" id="ARBA00022670"/>
    </source>
</evidence>
<protein>
    <submittedName>
        <fullName evidence="7">S41 family peptidase</fullName>
    </submittedName>
</protein>
<gene>
    <name evidence="7" type="ORF">K5I21_02435</name>
    <name evidence="8" type="ORF">PM006_10575</name>
</gene>